<evidence type="ECO:0000313" key="2">
    <source>
        <dbReference type="Proteomes" id="UP000235145"/>
    </source>
</evidence>
<accession>A0A9R1VGD1</accession>
<organism evidence="1 2">
    <name type="scientific">Lactuca sativa</name>
    <name type="common">Garden lettuce</name>
    <dbReference type="NCBI Taxonomy" id="4236"/>
    <lineage>
        <taxon>Eukaryota</taxon>
        <taxon>Viridiplantae</taxon>
        <taxon>Streptophyta</taxon>
        <taxon>Embryophyta</taxon>
        <taxon>Tracheophyta</taxon>
        <taxon>Spermatophyta</taxon>
        <taxon>Magnoliopsida</taxon>
        <taxon>eudicotyledons</taxon>
        <taxon>Gunneridae</taxon>
        <taxon>Pentapetalae</taxon>
        <taxon>asterids</taxon>
        <taxon>campanulids</taxon>
        <taxon>Asterales</taxon>
        <taxon>Asteraceae</taxon>
        <taxon>Cichorioideae</taxon>
        <taxon>Cichorieae</taxon>
        <taxon>Lactucinae</taxon>
        <taxon>Lactuca</taxon>
    </lineage>
</organism>
<sequence>MDSLGGYKWKSFLDAYEVYHQVKMATLNEDKTSFYTEKDYGMQERRIKDWLRLQKHEAKSKKMCVQVTERKVLRLCCNHIGNRGEFIERRRN</sequence>
<comment type="caution">
    <text evidence="1">The sequence shown here is derived from an EMBL/GenBank/DDBJ whole genome shotgun (WGS) entry which is preliminary data.</text>
</comment>
<gene>
    <name evidence="1" type="ORF">LSAT_V11C500263550</name>
</gene>
<dbReference type="InterPro" id="IPR043502">
    <property type="entry name" value="DNA/RNA_pol_sf"/>
</dbReference>
<reference evidence="1 2" key="1">
    <citation type="journal article" date="2017" name="Nat. Commun.">
        <title>Genome assembly with in vitro proximity ligation data and whole-genome triplication in lettuce.</title>
        <authorList>
            <person name="Reyes-Chin-Wo S."/>
            <person name="Wang Z."/>
            <person name="Yang X."/>
            <person name="Kozik A."/>
            <person name="Arikit S."/>
            <person name="Song C."/>
            <person name="Xia L."/>
            <person name="Froenicke L."/>
            <person name="Lavelle D.O."/>
            <person name="Truco M.J."/>
            <person name="Xia R."/>
            <person name="Zhu S."/>
            <person name="Xu C."/>
            <person name="Xu H."/>
            <person name="Xu X."/>
            <person name="Cox K."/>
            <person name="Korf I."/>
            <person name="Meyers B.C."/>
            <person name="Michelmore R.W."/>
        </authorList>
    </citation>
    <scope>NUCLEOTIDE SEQUENCE [LARGE SCALE GENOMIC DNA]</scope>
    <source>
        <strain evidence="2">cv. Salinas</strain>
        <tissue evidence="1">Seedlings</tissue>
    </source>
</reference>
<dbReference type="Proteomes" id="UP000235145">
    <property type="component" value="Unassembled WGS sequence"/>
</dbReference>
<evidence type="ECO:0000313" key="1">
    <source>
        <dbReference type="EMBL" id="KAJ0204222.1"/>
    </source>
</evidence>
<dbReference type="AlphaFoldDB" id="A0A9R1VGD1"/>
<keyword evidence="2" id="KW-1185">Reference proteome</keyword>
<protein>
    <submittedName>
        <fullName evidence="1">Uncharacterized protein</fullName>
    </submittedName>
</protein>
<name>A0A9R1VGD1_LACSA</name>
<dbReference type="SUPFAM" id="SSF56672">
    <property type="entry name" value="DNA/RNA polymerases"/>
    <property type="match status" value="1"/>
</dbReference>
<dbReference type="EMBL" id="NBSK02000005">
    <property type="protein sequence ID" value="KAJ0204222.1"/>
    <property type="molecule type" value="Genomic_DNA"/>
</dbReference>
<proteinExistence type="predicted"/>